<dbReference type="Gene3D" id="3.30.2340.10">
    <property type="entry name" value="TruD, insertion domain"/>
    <property type="match status" value="1"/>
</dbReference>
<dbReference type="GO" id="GO:0031119">
    <property type="term" value="P:tRNA pseudouridine synthesis"/>
    <property type="evidence" value="ECO:0007669"/>
    <property type="project" value="UniProtKB-UniRule"/>
</dbReference>
<sequence length="381" mass="41969">MTTPMHLPPLLYPQTPTIARAIYKTYSQDFIVEEQLTIDFSEQGEHLWLQLQKTGLNTAYVARLLAQWAQIPVKDVGYSGLKDRHAVTTQWFSLRLPHKHLPAADFAQSMATTLADGERITMLAQHWHGKKLQRGTHTGNRFDITLREVQCADRAAFNKQLTQITHDGVPNYFGSQRFGYDGQNLAHALTWFAKTNAKSRTPSKRKNAMRHATGLYLSAARGALFNAMVAQRVQDGTWQTPLDGEVMNLAGSHSVFTAPTIDDSLRARLVAGDLYLTAALWGDGLPMSSAQVQALELAVIGSNECYQALAEGLAAFGIHQERRAMRVVPQRLTANWHDNATLTLRFDLPTGSFATVVLGALVQDLVLAASGMDTSGDDALA</sequence>
<evidence type="ECO:0000259" key="5">
    <source>
        <dbReference type="PROSITE" id="PS50984"/>
    </source>
</evidence>
<evidence type="ECO:0000256" key="4">
    <source>
        <dbReference type="HAMAP-Rule" id="MF_01082"/>
    </source>
</evidence>
<dbReference type="GO" id="GO:0003723">
    <property type="term" value="F:RNA binding"/>
    <property type="evidence" value="ECO:0007669"/>
    <property type="project" value="InterPro"/>
</dbReference>
<name>A0A378Q184_9GAMM</name>
<keyword evidence="2 4" id="KW-0819">tRNA processing</keyword>
<dbReference type="Proteomes" id="UP000255193">
    <property type="component" value="Unassembled WGS sequence"/>
</dbReference>
<dbReference type="HAMAP" id="MF_01082">
    <property type="entry name" value="TruD"/>
    <property type="match status" value="1"/>
</dbReference>
<dbReference type="InterPro" id="IPR001656">
    <property type="entry name" value="PsdUridine_synth_TruD"/>
</dbReference>
<dbReference type="Pfam" id="PF01142">
    <property type="entry name" value="TruD"/>
    <property type="match status" value="2"/>
</dbReference>
<dbReference type="InterPro" id="IPR020119">
    <property type="entry name" value="PsdUridine_synth_TruD_CS"/>
</dbReference>
<dbReference type="InterPro" id="IPR043165">
    <property type="entry name" value="TruD_insert_sf"/>
</dbReference>
<gene>
    <name evidence="4 6" type="primary">truD</name>
    <name evidence="6" type="ORF">NCTC11091_00350</name>
</gene>
<comment type="function">
    <text evidence="4">Responsible for synthesis of pseudouridine from uracil-13 in transfer RNAs.</text>
</comment>
<dbReference type="SUPFAM" id="SSF55120">
    <property type="entry name" value="Pseudouridine synthase"/>
    <property type="match status" value="1"/>
</dbReference>
<dbReference type="AlphaFoldDB" id="A0A378Q184"/>
<proteinExistence type="inferred from homology"/>
<feature type="active site" description="Nucleophile" evidence="4">
    <location>
        <position position="83"/>
    </location>
</feature>
<keyword evidence="3 4" id="KW-0413">Isomerase</keyword>
<evidence type="ECO:0000256" key="1">
    <source>
        <dbReference type="ARBA" id="ARBA00007953"/>
    </source>
</evidence>
<dbReference type="RefSeq" id="WP_245945286.1">
    <property type="nucleotide sequence ID" value="NZ_MXAO01000001.1"/>
</dbReference>
<evidence type="ECO:0000256" key="2">
    <source>
        <dbReference type="ARBA" id="ARBA00022694"/>
    </source>
</evidence>
<dbReference type="PANTHER" id="PTHR47811">
    <property type="entry name" value="TRNA PSEUDOURIDINE SYNTHASE D"/>
    <property type="match status" value="1"/>
</dbReference>
<dbReference type="InterPro" id="IPR050170">
    <property type="entry name" value="TruD_pseudoU_synthase"/>
</dbReference>
<reference evidence="6 7" key="1">
    <citation type="submission" date="2018-06" db="EMBL/GenBank/DDBJ databases">
        <authorList>
            <consortium name="Pathogen Informatics"/>
            <person name="Doyle S."/>
        </authorList>
    </citation>
    <scope>NUCLEOTIDE SEQUENCE [LARGE SCALE GENOMIC DNA]</scope>
    <source>
        <strain evidence="6 7">NCTC11091</strain>
    </source>
</reference>
<evidence type="ECO:0000313" key="7">
    <source>
        <dbReference type="Proteomes" id="UP000255193"/>
    </source>
</evidence>
<dbReference type="EC" id="5.4.99.27" evidence="4"/>
<comment type="catalytic activity">
    <reaction evidence="4">
        <text>uridine(13) in tRNA = pseudouridine(13) in tRNA</text>
        <dbReference type="Rhea" id="RHEA:42540"/>
        <dbReference type="Rhea" id="RHEA-COMP:10105"/>
        <dbReference type="Rhea" id="RHEA-COMP:10106"/>
        <dbReference type="ChEBI" id="CHEBI:65314"/>
        <dbReference type="ChEBI" id="CHEBI:65315"/>
        <dbReference type="EC" id="5.4.99.27"/>
    </reaction>
</comment>
<dbReference type="EMBL" id="UGQA01000001">
    <property type="protein sequence ID" value="STY94581.1"/>
    <property type="molecule type" value="Genomic_DNA"/>
</dbReference>
<protein>
    <recommendedName>
        <fullName evidence="4">tRNA pseudouridine synthase D</fullName>
        <ecNumber evidence="4">5.4.99.27</ecNumber>
    </recommendedName>
    <alternativeName>
        <fullName evidence="4">tRNA pseudouridine(13) synthase</fullName>
    </alternativeName>
    <alternativeName>
        <fullName evidence="4">tRNA pseudouridylate synthase D</fullName>
    </alternativeName>
    <alternativeName>
        <fullName evidence="4">tRNA-uridine isomerase D</fullName>
    </alternativeName>
</protein>
<feature type="domain" description="TRUD" evidence="5">
    <location>
        <begin position="168"/>
        <end position="327"/>
    </location>
</feature>
<accession>A0A378Q184</accession>
<dbReference type="PANTHER" id="PTHR47811:SF1">
    <property type="entry name" value="TRNA PSEUDOURIDINE SYNTHASE D"/>
    <property type="match status" value="1"/>
</dbReference>
<evidence type="ECO:0000313" key="6">
    <source>
        <dbReference type="EMBL" id="STY94581.1"/>
    </source>
</evidence>
<comment type="similarity">
    <text evidence="1 4">Belongs to the pseudouridine synthase TruD family.</text>
</comment>
<organism evidence="6 7">
    <name type="scientific">Faucicola atlantae</name>
    <dbReference type="NCBI Taxonomy" id="34059"/>
    <lineage>
        <taxon>Bacteria</taxon>
        <taxon>Pseudomonadati</taxon>
        <taxon>Pseudomonadota</taxon>
        <taxon>Gammaproteobacteria</taxon>
        <taxon>Moraxellales</taxon>
        <taxon>Moraxellaceae</taxon>
        <taxon>Faucicola</taxon>
    </lineage>
</organism>
<dbReference type="PROSITE" id="PS50984">
    <property type="entry name" value="TRUD"/>
    <property type="match status" value="1"/>
</dbReference>
<dbReference type="InterPro" id="IPR042214">
    <property type="entry name" value="TruD_catalytic"/>
</dbReference>
<dbReference type="InterPro" id="IPR011760">
    <property type="entry name" value="PsdUridine_synth_TruD_insert"/>
</dbReference>
<dbReference type="GO" id="GO:0005829">
    <property type="term" value="C:cytosol"/>
    <property type="evidence" value="ECO:0007669"/>
    <property type="project" value="TreeGrafter"/>
</dbReference>
<dbReference type="PIRSF" id="PIRSF037016">
    <property type="entry name" value="Pseudouridin_synth_euk_prd"/>
    <property type="match status" value="1"/>
</dbReference>
<dbReference type="InterPro" id="IPR020103">
    <property type="entry name" value="PsdUridine_synth_cat_dom_sf"/>
</dbReference>
<dbReference type="Gene3D" id="3.30.2350.20">
    <property type="entry name" value="TruD, catalytic domain"/>
    <property type="match status" value="1"/>
</dbReference>
<evidence type="ECO:0000256" key="3">
    <source>
        <dbReference type="ARBA" id="ARBA00023235"/>
    </source>
</evidence>
<dbReference type="PROSITE" id="PS01268">
    <property type="entry name" value="UPF0024"/>
    <property type="match status" value="1"/>
</dbReference>
<dbReference type="GO" id="GO:0160150">
    <property type="term" value="F:tRNA pseudouridine(13) synthase activity"/>
    <property type="evidence" value="ECO:0007669"/>
    <property type="project" value="UniProtKB-EC"/>
</dbReference>